<dbReference type="SUPFAM" id="SSF51735">
    <property type="entry name" value="NAD(P)-binding Rossmann-fold domains"/>
    <property type="match status" value="1"/>
</dbReference>
<evidence type="ECO:0000313" key="4">
    <source>
        <dbReference type="RefSeq" id="XP_058974444.1"/>
    </source>
</evidence>
<dbReference type="InterPro" id="IPR002347">
    <property type="entry name" value="SDR_fam"/>
</dbReference>
<sequence length="295" mass="33140">MYRKWRDGPMYNKPTRIDGKVVLITGCNTGIGKETALELAKRGGHIYMACRNYEKCEEARKEIIELSGNRNVFNRTLDLSSLQSVRDFVEKFNEEVQRLDILINNAGIMSTPLGYTIDGYEQQLAVNHLGPFLLTNLLLDKLKASAPSRIVVVSSLTHRVGKIKQHDLNSKKSYGKFEAYAQSKLANVLFTRHLAKRLRGTGVTINCLHPGSIHTEIGRNDPLMDKMISTVGKFVLRSVKGGAQTTIFAAIDPAIESDSGEYYHNMKRGKLAKLAKDEKLAEWLWKESELMVGLK</sequence>
<evidence type="ECO:0000256" key="2">
    <source>
        <dbReference type="RuleBase" id="RU000363"/>
    </source>
</evidence>
<evidence type="ECO:0000256" key="1">
    <source>
        <dbReference type="ARBA" id="ARBA00023002"/>
    </source>
</evidence>
<dbReference type="CDD" id="cd05327">
    <property type="entry name" value="retinol-DH_like_SDR_c_like"/>
    <property type="match status" value="1"/>
</dbReference>
<dbReference type="PANTHER" id="PTHR43157:SF31">
    <property type="entry name" value="PHOSPHATIDYLINOSITOL-GLYCAN BIOSYNTHESIS CLASS F PROTEIN"/>
    <property type="match status" value="1"/>
</dbReference>
<organism evidence="3 4">
    <name type="scientific">Musca domestica</name>
    <name type="common">House fly</name>
    <dbReference type="NCBI Taxonomy" id="7370"/>
    <lineage>
        <taxon>Eukaryota</taxon>
        <taxon>Metazoa</taxon>
        <taxon>Ecdysozoa</taxon>
        <taxon>Arthropoda</taxon>
        <taxon>Hexapoda</taxon>
        <taxon>Insecta</taxon>
        <taxon>Pterygota</taxon>
        <taxon>Neoptera</taxon>
        <taxon>Endopterygota</taxon>
        <taxon>Diptera</taxon>
        <taxon>Brachycera</taxon>
        <taxon>Muscomorpha</taxon>
        <taxon>Muscoidea</taxon>
        <taxon>Muscidae</taxon>
        <taxon>Musca</taxon>
    </lineage>
</organism>
<protein>
    <submittedName>
        <fullName evidence="4">Retinol dehydrogenase 13-like</fullName>
    </submittedName>
</protein>
<reference evidence="4" key="1">
    <citation type="submission" date="2025-08" db="UniProtKB">
        <authorList>
            <consortium name="RefSeq"/>
        </authorList>
    </citation>
    <scope>IDENTIFICATION</scope>
    <source>
        <strain evidence="4">Aabys</strain>
        <tissue evidence="4">Whole body</tissue>
    </source>
</reference>
<comment type="similarity">
    <text evidence="2">Belongs to the short-chain dehydrogenases/reductases (SDR) family.</text>
</comment>
<name>A0ABM3ULP9_MUSDO</name>
<dbReference type="Gene3D" id="3.40.50.720">
    <property type="entry name" value="NAD(P)-binding Rossmann-like Domain"/>
    <property type="match status" value="1"/>
</dbReference>
<dbReference type="GeneID" id="101901161"/>
<accession>A0ABM3ULP9</accession>
<keyword evidence="1" id="KW-0560">Oxidoreductase</keyword>
<dbReference type="InterPro" id="IPR036291">
    <property type="entry name" value="NAD(P)-bd_dom_sf"/>
</dbReference>
<proteinExistence type="inferred from homology"/>
<dbReference type="PRINTS" id="PR00080">
    <property type="entry name" value="SDRFAMILY"/>
</dbReference>
<gene>
    <name evidence="4" type="primary">LOC101901161</name>
</gene>
<keyword evidence="3" id="KW-1185">Reference proteome</keyword>
<dbReference type="Pfam" id="PF00106">
    <property type="entry name" value="adh_short"/>
    <property type="match status" value="1"/>
</dbReference>
<dbReference type="PRINTS" id="PR00081">
    <property type="entry name" value="GDHRDH"/>
</dbReference>
<dbReference type="RefSeq" id="XP_058974444.1">
    <property type="nucleotide sequence ID" value="XM_059118461.1"/>
</dbReference>
<evidence type="ECO:0000313" key="3">
    <source>
        <dbReference type="Proteomes" id="UP001652621"/>
    </source>
</evidence>
<dbReference type="Proteomes" id="UP001652621">
    <property type="component" value="Unplaced"/>
</dbReference>
<dbReference type="PANTHER" id="PTHR43157">
    <property type="entry name" value="PHOSPHATIDYLINOSITOL-GLYCAN BIOSYNTHESIS CLASS F PROTEIN-RELATED"/>
    <property type="match status" value="1"/>
</dbReference>